<keyword evidence="1" id="KW-0812">Transmembrane</keyword>
<dbReference type="Proteomes" id="UP000183788">
    <property type="component" value="Unassembled WGS sequence"/>
</dbReference>
<dbReference type="AlphaFoldDB" id="A0A1K1SZP5"/>
<reference evidence="2 3" key="1">
    <citation type="submission" date="2016-11" db="EMBL/GenBank/DDBJ databases">
        <authorList>
            <person name="Jaros S."/>
            <person name="Januszkiewicz K."/>
            <person name="Wedrychowicz H."/>
        </authorList>
    </citation>
    <scope>NUCLEOTIDE SEQUENCE [LARGE SCALE GENOMIC DNA]</scope>
    <source>
        <strain evidence="2 3">DSM 784</strain>
    </source>
</reference>
<sequence length="57" mass="6772">MNTHIQIYGIISIIIGTVILLWIRKRIFERSTWGGTQVFKNFYSFIFIKSMFKILMG</sequence>
<name>A0A1K1SZP5_9BACT</name>
<evidence type="ECO:0000256" key="1">
    <source>
        <dbReference type="SAM" id="Phobius"/>
    </source>
</evidence>
<dbReference type="EMBL" id="FPIZ01000043">
    <property type="protein sequence ID" value="SFW89771.1"/>
    <property type="molecule type" value="Genomic_DNA"/>
</dbReference>
<dbReference type="STRING" id="1004.SAMN05661012_06485"/>
<accession>A0A1K1SZP5</accession>
<evidence type="ECO:0000313" key="3">
    <source>
        <dbReference type="Proteomes" id="UP000183788"/>
    </source>
</evidence>
<protein>
    <submittedName>
        <fullName evidence="2">Uncharacterized protein</fullName>
    </submittedName>
</protein>
<keyword evidence="1" id="KW-0472">Membrane</keyword>
<feature type="transmembrane region" description="Helical" evidence="1">
    <location>
        <begin position="6"/>
        <end position="23"/>
    </location>
</feature>
<evidence type="ECO:0000313" key="2">
    <source>
        <dbReference type="EMBL" id="SFW89771.1"/>
    </source>
</evidence>
<proteinExistence type="predicted"/>
<gene>
    <name evidence="2" type="ORF">SAMN05661012_06485</name>
</gene>
<organism evidence="2 3">
    <name type="scientific">Chitinophaga sancti</name>
    <dbReference type="NCBI Taxonomy" id="1004"/>
    <lineage>
        <taxon>Bacteria</taxon>
        <taxon>Pseudomonadati</taxon>
        <taxon>Bacteroidota</taxon>
        <taxon>Chitinophagia</taxon>
        <taxon>Chitinophagales</taxon>
        <taxon>Chitinophagaceae</taxon>
        <taxon>Chitinophaga</taxon>
    </lineage>
</organism>
<keyword evidence="1" id="KW-1133">Transmembrane helix</keyword>